<dbReference type="EMBL" id="UYRX01000447">
    <property type="protein sequence ID" value="VDK82362.1"/>
    <property type="molecule type" value="Genomic_DNA"/>
</dbReference>
<dbReference type="InterPro" id="IPR027417">
    <property type="entry name" value="P-loop_NTPase"/>
</dbReference>
<feature type="non-terminal residue" evidence="3">
    <location>
        <position position="1"/>
    </location>
</feature>
<reference evidence="3 4" key="1">
    <citation type="submission" date="2018-08" db="EMBL/GenBank/DDBJ databases">
        <authorList>
            <person name="Laetsch R D."/>
            <person name="Stevens L."/>
            <person name="Kumar S."/>
            <person name="Blaxter L. M."/>
        </authorList>
    </citation>
    <scope>NUCLEOTIDE SEQUENCE [LARGE SCALE GENOMIC DNA]</scope>
</reference>
<gene>
    <name evidence="3" type="ORF">NLS_LOCUS5716</name>
</gene>
<comment type="similarity">
    <text evidence="1">Belongs to the AAA ATPase family.</text>
</comment>
<evidence type="ECO:0000256" key="1">
    <source>
        <dbReference type="RuleBase" id="RU003651"/>
    </source>
</evidence>
<evidence type="ECO:0000313" key="4">
    <source>
        <dbReference type="Proteomes" id="UP000277928"/>
    </source>
</evidence>
<dbReference type="GO" id="GO:0016558">
    <property type="term" value="P:protein import into peroxisome matrix"/>
    <property type="evidence" value="ECO:0007669"/>
    <property type="project" value="TreeGrafter"/>
</dbReference>
<name>A0A3P6T368_LITSI</name>
<dbReference type="OMA" id="LANESHC"/>
<keyword evidence="4" id="KW-1185">Reference proteome</keyword>
<evidence type="ECO:0000313" key="3">
    <source>
        <dbReference type="EMBL" id="VDK82362.1"/>
    </source>
</evidence>
<dbReference type="InterPro" id="IPR003960">
    <property type="entry name" value="ATPase_AAA_CS"/>
</dbReference>
<dbReference type="GO" id="GO:0005778">
    <property type="term" value="C:peroxisomal membrane"/>
    <property type="evidence" value="ECO:0007669"/>
    <property type="project" value="TreeGrafter"/>
</dbReference>
<dbReference type="PANTHER" id="PTHR23077">
    <property type="entry name" value="AAA-FAMILY ATPASE"/>
    <property type="match status" value="1"/>
</dbReference>
<dbReference type="AlphaFoldDB" id="A0A3P6T368"/>
<keyword evidence="1" id="KW-0067">ATP-binding</keyword>
<dbReference type="Gene3D" id="3.40.50.300">
    <property type="entry name" value="P-loop containing nucleotide triphosphate hydrolases"/>
    <property type="match status" value="1"/>
</dbReference>
<feature type="domain" description="ATPase AAA-type core" evidence="2">
    <location>
        <begin position="1"/>
        <end position="126"/>
    </location>
</feature>
<proteinExistence type="inferred from homology"/>
<dbReference type="Proteomes" id="UP000277928">
    <property type="component" value="Unassembled WGS sequence"/>
</dbReference>
<evidence type="ECO:0000259" key="2">
    <source>
        <dbReference type="Pfam" id="PF00004"/>
    </source>
</evidence>
<sequence length="228" mass="25141">VANQFKITFLSVKGPELLNKYVGQSEANVRKGHFLQQSESYITGVFEKARMAEPCVLFFDELDSLASKRGRCGDSSRVVDNIVSQLTAELDCLEDSKIFVLGATNRLDLLDSSLLRPGRFDKIIEVTGTRDIVTQERILRAASRNIAFTDDVDLKAIAASCSHLSSGADLHAVISRAQMDAIRERIRAVEAGMILPEEQLLITQDNLKNAVREVIPSSGANCKQLRGF</sequence>
<dbReference type="Gene3D" id="1.10.8.60">
    <property type="match status" value="1"/>
</dbReference>
<dbReference type="InterPro" id="IPR003959">
    <property type="entry name" value="ATPase_AAA_core"/>
</dbReference>
<dbReference type="GO" id="GO:0005829">
    <property type="term" value="C:cytosol"/>
    <property type="evidence" value="ECO:0007669"/>
    <property type="project" value="TreeGrafter"/>
</dbReference>
<dbReference type="PROSITE" id="PS00674">
    <property type="entry name" value="AAA"/>
    <property type="match status" value="1"/>
</dbReference>
<dbReference type="GO" id="GO:0016887">
    <property type="term" value="F:ATP hydrolysis activity"/>
    <property type="evidence" value="ECO:0007669"/>
    <property type="project" value="InterPro"/>
</dbReference>
<dbReference type="OrthoDB" id="2187at2759"/>
<dbReference type="SUPFAM" id="SSF52540">
    <property type="entry name" value="P-loop containing nucleoside triphosphate hydrolases"/>
    <property type="match status" value="1"/>
</dbReference>
<dbReference type="GO" id="GO:0005524">
    <property type="term" value="F:ATP binding"/>
    <property type="evidence" value="ECO:0007669"/>
    <property type="project" value="UniProtKB-KW"/>
</dbReference>
<accession>A0A3P6T368</accession>
<protein>
    <recommendedName>
        <fullName evidence="2">ATPase AAA-type core domain-containing protein</fullName>
    </recommendedName>
</protein>
<dbReference type="STRING" id="42156.A0A3P6T368"/>
<keyword evidence="1" id="KW-0547">Nucleotide-binding</keyword>
<dbReference type="Pfam" id="PF00004">
    <property type="entry name" value="AAA"/>
    <property type="match status" value="1"/>
</dbReference>
<organism evidence="3 4">
    <name type="scientific">Litomosoides sigmodontis</name>
    <name type="common">Filarial nematode worm</name>
    <dbReference type="NCBI Taxonomy" id="42156"/>
    <lineage>
        <taxon>Eukaryota</taxon>
        <taxon>Metazoa</taxon>
        <taxon>Ecdysozoa</taxon>
        <taxon>Nematoda</taxon>
        <taxon>Chromadorea</taxon>
        <taxon>Rhabditida</taxon>
        <taxon>Spirurina</taxon>
        <taxon>Spiruromorpha</taxon>
        <taxon>Filarioidea</taxon>
        <taxon>Onchocercidae</taxon>
        <taxon>Litomosoides</taxon>
    </lineage>
</organism>
<dbReference type="InterPro" id="IPR050168">
    <property type="entry name" value="AAA_ATPase_domain"/>
</dbReference>
<dbReference type="PANTHER" id="PTHR23077:SF9">
    <property type="entry name" value="PEROXISOMAL ATPASE PEX6"/>
    <property type="match status" value="1"/>
</dbReference>